<dbReference type="AlphaFoldDB" id="A0A653F2E3"/>
<gene>
    <name evidence="1" type="ORF">BIN_B_05321</name>
</gene>
<evidence type="ECO:0000313" key="1">
    <source>
        <dbReference type="EMBL" id="VTP03944.1"/>
    </source>
</evidence>
<accession>A0A653F2E3</accession>
<reference evidence="1" key="1">
    <citation type="submission" date="2019-05" db="EMBL/GenBank/DDBJ databases">
        <authorList>
            <person name="Naeem R."/>
            <person name="Antony C."/>
            <person name="Guan Q."/>
        </authorList>
    </citation>
    <scope>NUCLEOTIDE SEQUENCE</scope>
    <source>
        <strain evidence="1">2</strain>
    </source>
</reference>
<name>A0A653F2E3_9MYCO</name>
<proteinExistence type="predicted"/>
<organism evidence="1">
    <name type="scientific">Mycobacterium riyadhense</name>
    <dbReference type="NCBI Taxonomy" id="486698"/>
    <lineage>
        <taxon>Bacteria</taxon>
        <taxon>Bacillati</taxon>
        <taxon>Actinomycetota</taxon>
        <taxon>Actinomycetes</taxon>
        <taxon>Mycobacteriales</taxon>
        <taxon>Mycobacteriaceae</taxon>
        <taxon>Mycobacterium</taxon>
    </lineage>
</organism>
<sequence>MTAARTAFDAIVAGFDDQVHCEMPTLAGVQCRWPARWNVCTVA</sequence>
<dbReference type="EMBL" id="LR589179">
    <property type="protein sequence ID" value="VTP03944.1"/>
    <property type="molecule type" value="Genomic_DNA"/>
</dbReference>
<protein>
    <submittedName>
        <fullName evidence="1">Uncharacterized protein</fullName>
    </submittedName>
</protein>